<evidence type="ECO:0000313" key="3">
    <source>
        <dbReference type="Proteomes" id="UP000249354"/>
    </source>
</evidence>
<keyword evidence="2" id="KW-0378">Hydrolase</keyword>
<reference evidence="2 3" key="2">
    <citation type="submission" date="2018-06" db="EMBL/GenBank/DDBJ databases">
        <title>Metagenomic assembly of (sub)arctic Cyanobacteria and their associated microbiome from non-axenic cultures.</title>
        <authorList>
            <person name="Baurain D."/>
        </authorList>
    </citation>
    <scope>NUCLEOTIDE SEQUENCE [LARGE SCALE GENOMIC DNA]</scope>
    <source>
        <strain evidence="2">ULC129bin1</strain>
    </source>
</reference>
<dbReference type="InterPro" id="IPR012296">
    <property type="entry name" value="Nuclease_put_TT1808"/>
</dbReference>
<comment type="caution">
    <text evidence="2">The sequence shown here is derived from an EMBL/GenBank/DDBJ whole genome shotgun (WGS) entry which is preliminary data.</text>
</comment>
<dbReference type="Gene3D" id="3.90.1570.10">
    <property type="entry name" value="tt1808, chain A"/>
    <property type="match status" value="1"/>
</dbReference>
<keyword evidence="2" id="KW-0255">Endonuclease</keyword>
<dbReference type="EMBL" id="QBMC01000052">
    <property type="protein sequence ID" value="PZO18624.1"/>
    <property type="molecule type" value="Genomic_DNA"/>
</dbReference>
<reference evidence="3" key="1">
    <citation type="submission" date="2018-04" db="EMBL/GenBank/DDBJ databases">
        <authorList>
            <person name="Cornet L."/>
        </authorList>
    </citation>
    <scope>NUCLEOTIDE SEQUENCE [LARGE SCALE GENOMIC DNA]</scope>
</reference>
<dbReference type="PANTHER" id="PTHR35400">
    <property type="entry name" value="SLR1083 PROTEIN"/>
    <property type="match status" value="1"/>
</dbReference>
<protein>
    <submittedName>
        <fullName evidence="2">Uma2 family endonuclease</fullName>
    </submittedName>
</protein>
<dbReference type="CDD" id="cd06260">
    <property type="entry name" value="DUF820-like"/>
    <property type="match status" value="1"/>
</dbReference>
<keyword evidence="2" id="KW-0540">Nuclease</keyword>
<dbReference type="InterPro" id="IPR011335">
    <property type="entry name" value="Restrct_endonuc-II-like"/>
</dbReference>
<proteinExistence type="predicted"/>
<dbReference type="Proteomes" id="UP000249354">
    <property type="component" value="Unassembled WGS sequence"/>
</dbReference>
<evidence type="ECO:0000313" key="2">
    <source>
        <dbReference type="EMBL" id="PZO18624.1"/>
    </source>
</evidence>
<dbReference type="GO" id="GO:0004519">
    <property type="term" value="F:endonuclease activity"/>
    <property type="evidence" value="ECO:0007669"/>
    <property type="project" value="UniProtKB-KW"/>
</dbReference>
<organism evidence="2 3">
    <name type="scientific">Leptolyngbya foveolarum</name>
    <dbReference type="NCBI Taxonomy" id="47253"/>
    <lineage>
        <taxon>Bacteria</taxon>
        <taxon>Bacillati</taxon>
        <taxon>Cyanobacteriota</taxon>
        <taxon>Cyanophyceae</taxon>
        <taxon>Leptolyngbyales</taxon>
        <taxon>Leptolyngbyaceae</taxon>
        <taxon>Leptolyngbya group</taxon>
        <taxon>Leptolyngbya</taxon>
    </lineage>
</organism>
<gene>
    <name evidence="2" type="ORF">DCF25_09505</name>
</gene>
<feature type="domain" description="Putative restriction endonuclease" evidence="1">
    <location>
        <begin position="56"/>
        <end position="198"/>
    </location>
</feature>
<dbReference type="InterPro" id="IPR008538">
    <property type="entry name" value="Uma2"/>
</dbReference>
<dbReference type="SUPFAM" id="SSF52980">
    <property type="entry name" value="Restriction endonuclease-like"/>
    <property type="match status" value="1"/>
</dbReference>
<dbReference type="Pfam" id="PF05685">
    <property type="entry name" value="Uma2"/>
    <property type="match status" value="1"/>
</dbReference>
<name>A0A2W4UEH1_9CYAN</name>
<dbReference type="PANTHER" id="PTHR35400:SF1">
    <property type="entry name" value="SLR1083 PROTEIN"/>
    <property type="match status" value="1"/>
</dbReference>
<dbReference type="AlphaFoldDB" id="A0A2W4UEH1"/>
<sequence>MVALTTSSPARKSSEEIPQWVPATWADYIAACEEAEAQQVDHFRVYFNQRYLFVDMGWEGISHSKCRELLTMIFFAWFVQQPDIIFEAMGGCIIEKPEQRGASPDEVLYLGADTPQWSLGESRRVNLRRWRVPNLVCEVGDTTLASDLDEKKEIYAALEVPEYWVIDVKALRVIAFLLQADGRYQQCEVSEALSGLEISLVEKTFARLANETNGSAAQWFSQQISS</sequence>
<accession>A0A2W4UEH1</accession>
<evidence type="ECO:0000259" key="1">
    <source>
        <dbReference type="Pfam" id="PF05685"/>
    </source>
</evidence>